<dbReference type="EMBL" id="LAIR01000003">
    <property type="protein sequence ID" value="KNX35844.1"/>
    <property type="molecule type" value="Genomic_DNA"/>
</dbReference>
<dbReference type="AlphaFoldDB" id="A0A0L6CE49"/>
<proteinExistence type="predicted"/>
<evidence type="ECO:0000313" key="3">
    <source>
        <dbReference type="EMBL" id="KNX35939.1"/>
    </source>
</evidence>
<reference evidence="4" key="2">
    <citation type="submission" date="2015-03" db="EMBL/GenBank/DDBJ databases">
        <title>Luteipulveratus halotolerans sp. nov., a novel actinobacterium (Dermacoccaceae) from Sarawak, Malaysia.</title>
        <authorList>
            <person name="Juboi H."/>
            <person name="Basik A."/>
            <person name="Shamsul S.S."/>
            <person name="Arnold P."/>
            <person name="Schmitt E.K."/>
            <person name="Sanglier J.-J."/>
            <person name="Yeo T."/>
        </authorList>
    </citation>
    <scope>NUCLEOTIDE SEQUENCE [LARGE SCALE GENOMIC DNA]</scope>
    <source>
        <strain evidence="4">C296001</strain>
    </source>
</reference>
<reference evidence="3" key="1">
    <citation type="submission" date="2015-03" db="EMBL/GenBank/DDBJ databases">
        <title>Emergence of plasmid-mediated VIM-4 carbapenemase in Citrobacter freundii, co-harbouring armA, CTX-M-3, TEM-1 and QnrB at a cancer centre in Bulgaria.</title>
        <authorList>
            <person name="Sabtcheva S.D."/>
            <person name="Ivanov I.N."/>
        </authorList>
    </citation>
    <scope>NUCLEOTIDE SEQUENCE</scope>
    <source>
        <strain evidence="3">C296001</strain>
    </source>
</reference>
<organism evidence="3 4">
    <name type="scientific">Luteipulveratus halotolerans</name>
    <dbReference type="NCBI Taxonomy" id="1631356"/>
    <lineage>
        <taxon>Bacteria</taxon>
        <taxon>Bacillati</taxon>
        <taxon>Actinomycetota</taxon>
        <taxon>Actinomycetes</taxon>
        <taxon>Micrococcales</taxon>
        <taxon>Dermacoccaceae</taxon>
        <taxon>Luteipulveratus</taxon>
    </lineage>
</organism>
<sequence>MVSMSLPPDSENYDRRSNVYDPEEPMPLQAGLVTGTVTAADVLHGLYAGDHLSEVYLQPMTLGLLTMSVAAYHADAEQLRDPGEGQAWLRELRSRLTALVAGARDSGGLVSIRYADLIAARNVAACLNAVLRASRDVDDAGQALIVEALRPRDPARWAEGLRDELHSHLPTPWSIGPG</sequence>
<keyword evidence="4" id="KW-1185">Reference proteome</keyword>
<dbReference type="EMBL" id="LAIR01000003">
    <property type="protein sequence ID" value="KNX35939.1"/>
    <property type="molecule type" value="Genomic_DNA"/>
</dbReference>
<gene>
    <name evidence="2" type="ORF">VV01_21375</name>
    <name evidence="3" type="ORF">VV01_22050</name>
</gene>
<feature type="region of interest" description="Disordered" evidence="1">
    <location>
        <begin position="1"/>
        <end position="21"/>
    </location>
</feature>
<evidence type="ECO:0000313" key="2">
    <source>
        <dbReference type="EMBL" id="KNX35844.1"/>
    </source>
</evidence>
<protein>
    <submittedName>
        <fullName evidence="3">Uncharacterized protein</fullName>
    </submittedName>
</protein>
<comment type="caution">
    <text evidence="3">The sequence shown here is derived from an EMBL/GenBank/DDBJ whole genome shotgun (WGS) entry which is preliminary data.</text>
</comment>
<evidence type="ECO:0000313" key="4">
    <source>
        <dbReference type="Proteomes" id="UP000037397"/>
    </source>
</evidence>
<evidence type="ECO:0000256" key="1">
    <source>
        <dbReference type="SAM" id="MobiDB-lite"/>
    </source>
</evidence>
<accession>A0A0L6CE49</accession>
<name>A0A0L6CE49_9MICO</name>
<dbReference type="Proteomes" id="UP000037397">
    <property type="component" value="Unassembled WGS sequence"/>
</dbReference>